<evidence type="ECO:0000256" key="2">
    <source>
        <dbReference type="SAM" id="SignalP"/>
    </source>
</evidence>
<accession>A0A7W8I1T8</accession>
<dbReference type="Pfam" id="PF07484">
    <property type="entry name" value="Collar"/>
    <property type="match status" value="1"/>
</dbReference>
<proteinExistence type="predicted"/>
<evidence type="ECO:0000259" key="3">
    <source>
        <dbReference type="Pfam" id="PF07484"/>
    </source>
</evidence>
<organism evidence="4 5">
    <name type="scientific">Brevundimonas basaltis</name>
    <dbReference type="NCBI Taxonomy" id="472166"/>
    <lineage>
        <taxon>Bacteria</taxon>
        <taxon>Pseudomonadati</taxon>
        <taxon>Pseudomonadota</taxon>
        <taxon>Alphaproteobacteria</taxon>
        <taxon>Caulobacterales</taxon>
        <taxon>Caulobacteraceae</taxon>
        <taxon>Brevundimonas</taxon>
    </lineage>
</organism>
<dbReference type="InterPro" id="IPR011083">
    <property type="entry name" value="Phage_tail_collar_dom"/>
</dbReference>
<evidence type="ECO:0000313" key="5">
    <source>
        <dbReference type="Proteomes" id="UP000566663"/>
    </source>
</evidence>
<comment type="caution">
    <text evidence="4">The sequence shown here is derived from an EMBL/GenBank/DDBJ whole genome shotgun (WGS) entry which is preliminary data.</text>
</comment>
<feature type="domain" description="Phage tail collar" evidence="3">
    <location>
        <begin position="33"/>
        <end position="89"/>
    </location>
</feature>
<dbReference type="Proteomes" id="UP000566663">
    <property type="component" value="Unassembled WGS sequence"/>
</dbReference>
<dbReference type="SUPFAM" id="SSF88874">
    <property type="entry name" value="Receptor-binding domain of short tail fibre protein gp12"/>
    <property type="match status" value="1"/>
</dbReference>
<dbReference type="Gene3D" id="3.90.1340.10">
    <property type="entry name" value="Phage tail collar domain"/>
    <property type="match status" value="1"/>
</dbReference>
<evidence type="ECO:0000256" key="1">
    <source>
        <dbReference type="SAM" id="MobiDB-lite"/>
    </source>
</evidence>
<feature type="signal peptide" evidence="2">
    <location>
        <begin position="1"/>
        <end position="26"/>
    </location>
</feature>
<evidence type="ECO:0000313" key="4">
    <source>
        <dbReference type="EMBL" id="MBB5293035.1"/>
    </source>
</evidence>
<dbReference type="EMBL" id="JACHFZ010000006">
    <property type="protein sequence ID" value="MBB5293035.1"/>
    <property type="molecule type" value="Genomic_DNA"/>
</dbReference>
<feature type="chain" id="PRO_5031546371" evidence="2">
    <location>
        <begin position="27"/>
        <end position="134"/>
    </location>
</feature>
<dbReference type="RefSeq" id="WP_183256038.1">
    <property type="nucleotide sequence ID" value="NZ_BAAAFF010000005.1"/>
</dbReference>
<sequence>MNSIKILALTAASGAALLGAPGPATAQSEPLIGQVSLFGTNFCPRGWLAADGAVLPIAQYSALFSLFGTTYGGDGRTTFALPDLRDRAPVGESRTNRLGSRSDTRGAGQPNASQGGVLAMRWCVAVQGVFPGRS</sequence>
<keyword evidence="5" id="KW-1185">Reference proteome</keyword>
<keyword evidence="2" id="KW-0732">Signal</keyword>
<gene>
    <name evidence="4" type="ORF">HNQ67_002580</name>
</gene>
<name>A0A7W8I1T8_9CAUL</name>
<dbReference type="InterPro" id="IPR037053">
    <property type="entry name" value="Phage_tail_collar_dom_sf"/>
</dbReference>
<feature type="region of interest" description="Disordered" evidence="1">
    <location>
        <begin position="82"/>
        <end position="113"/>
    </location>
</feature>
<dbReference type="AlphaFoldDB" id="A0A7W8I1T8"/>
<reference evidence="4 5" key="1">
    <citation type="submission" date="2020-08" db="EMBL/GenBank/DDBJ databases">
        <title>Genomic Encyclopedia of Type Strains, Phase IV (KMG-IV): sequencing the most valuable type-strain genomes for metagenomic binning, comparative biology and taxonomic classification.</title>
        <authorList>
            <person name="Goeker M."/>
        </authorList>
    </citation>
    <scope>NUCLEOTIDE SEQUENCE [LARGE SCALE GENOMIC DNA]</scope>
    <source>
        <strain evidence="4 5">DSM 25335</strain>
    </source>
</reference>
<protein>
    <submittedName>
        <fullName evidence="4">Microcystin-dependent protein</fullName>
    </submittedName>
</protein>